<comment type="subcellular location">
    <subcellularLocation>
        <location evidence="1">Membrane</location>
        <topology evidence="1">Multi-pass membrane protein</topology>
    </subcellularLocation>
</comment>
<evidence type="ECO:0000259" key="9">
    <source>
        <dbReference type="PROSITE" id="PS50262"/>
    </source>
</evidence>
<evidence type="ECO:0000256" key="7">
    <source>
        <dbReference type="ARBA" id="ARBA00023224"/>
    </source>
</evidence>
<keyword evidence="6" id="KW-0675">Receptor</keyword>
<evidence type="ECO:0000313" key="10">
    <source>
        <dbReference type="Ensembl" id="ENSAPLP00020013078.1"/>
    </source>
</evidence>
<dbReference type="PROSITE" id="PS50262">
    <property type="entry name" value="G_PROTEIN_RECEP_F1_2"/>
    <property type="match status" value="1"/>
</dbReference>
<evidence type="ECO:0000256" key="4">
    <source>
        <dbReference type="ARBA" id="ARBA00023040"/>
    </source>
</evidence>
<reference evidence="10" key="1">
    <citation type="submission" date="2025-08" db="UniProtKB">
        <authorList>
            <consortium name="Ensembl"/>
        </authorList>
    </citation>
    <scope>IDENTIFICATION</scope>
</reference>
<sequence>MELENCTTTVKNIFFVGFTESAMLQYVLFATFLIIYTITWLGNVTIITTVIIDQELHKPMYFFLGNLALIDLSESSVTLPKMLWDFLSEYKSISFGGCIAQIFFFHFTGGAVVVILTVMTLDRYVAVALIIQLPFCGPNLLDNFYCDFPQVIKLACTDIYAVELLMVSNSGLLMILIFIVLIVSHVVILVKIRAHITQGKHKAFSTCGAQVAVVSIHFVPCIFIYAWPFKKFVADKAMSSLYTIITPMLNPIIYTLRNTEMKNAIKKFLNNVFLRMRNSQLSFLS</sequence>
<keyword evidence="4" id="KW-0297">G-protein coupled receptor</keyword>
<feature type="transmembrane region" description="Helical" evidence="8">
    <location>
        <begin position="124"/>
        <end position="141"/>
    </location>
</feature>
<keyword evidence="3 8" id="KW-1133">Transmembrane helix</keyword>
<dbReference type="InterPro" id="IPR017452">
    <property type="entry name" value="GPCR_Rhodpsn_7TM"/>
</dbReference>
<dbReference type="SUPFAM" id="SSF81321">
    <property type="entry name" value="Family A G protein-coupled receptor-like"/>
    <property type="match status" value="1"/>
</dbReference>
<reference evidence="10" key="2">
    <citation type="submission" date="2025-09" db="UniProtKB">
        <authorList>
            <consortium name="Ensembl"/>
        </authorList>
    </citation>
    <scope>IDENTIFICATION</scope>
</reference>
<dbReference type="AlphaFoldDB" id="A0A8B9SY36"/>
<keyword evidence="2 8" id="KW-0812">Transmembrane</keyword>
<evidence type="ECO:0000256" key="1">
    <source>
        <dbReference type="ARBA" id="ARBA00004141"/>
    </source>
</evidence>
<dbReference type="Ensembl" id="ENSAPLT00020014072.1">
    <property type="protein sequence ID" value="ENSAPLP00020013078.1"/>
    <property type="gene ID" value="ENSAPLG00020009575.1"/>
</dbReference>
<proteinExistence type="predicted"/>
<dbReference type="Proteomes" id="UP000694400">
    <property type="component" value="Unassembled WGS sequence"/>
</dbReference>
<protein>
    <recommendedName>
        <fullName evidence="9">G-protein coupled receptors family 1 profile domain-containing protein</fullName>
    </recommendedName>
</protein>
<evidence type="ECO:0000256" key="2">
    <source>
        <dbReference type="ARBA" id="ARBA00022692"/>
    </source>
</evidence>
<dbReference type="InterPro" id="IPR000725">
    <property type="entry name" value="Olfact_rcpt"/>
</dbReference>
<dbReference type="GO" id="GO:0005886">
    <property type="term" value="C:plasma membrane"/>
    <property type="evidence" value="ECO:0007669"/>
    <property type="project" value="UniProtKB-ARBA"/>
</dbReference>
<dbReference type="Pfam" id="PF13853">
    <property type="entry name" value="7tm_4"/>
    <property type="match status" value="2"/>
</dbReference>
<dbReference type="GO" id="GO:0004984">
    <property type="term" value="F:olfactory receptor activity"/>
    <property type="evidence" value="ECO:0007669"/>
    <property type="project" value="InterPro"/>
</dbReference>
<dbReference type="PRINTS" id="PR00237">
    <property type="entry name" value="GPCRRHODOPSN"/>
</dbReference>
<evidence type="ECO:0000256" key="5">
    <source>
        <dbReference type="ARBA" id="ARBA00023136"/>
    </source>
</evidence>
<evidence type="ECO:0000256" key="8">
    <source>
        <dbReference type="SAM" id="Phobius"/>
    </source>
</evidence>
<feature type="domain" description="G-protein coupled receptors family 1 profile" evidence="9">
    <location>
        <begin position="42"/>
        <end position="135"/>
    </location>
</feature>
<dbReference type="GO" id="GO:0004930">
    <property type="term" value="F:G protein-coupled receptor activity"/>
    <property type="evidence" value="ECO:0007669"/>
    <property type="project" value="UniProtKB-KW"/>
</dbReference>
<keyword evidence="7" id="KW-0807">Transducer</keyword>
<name>A0A8B9SY36_ANAPL</name>
<dbReference type="InterPro" id="IPR000276">
    <property type="entry name" value="GPCR_Rhodpsn"/>
</dbReference>
<evidence type="ECO:0000256" key="6">
    <source>
        <dbReference type="ARBA" id="ARBA00023170"/>
    </source>
</evidence>
<feature type="transmembrane region" description="Helical" evidence="8">
    <location>
        <begin position="99"/>
        <end position="117"/>
    </location>
</feature>
<dbReference type="InterPro" id="IPR050427">
    <property type="entry name" value="Olfactory_Receptors"/>
</dbReference>
<feature type="transmembrane region" description="Helical" evidence="8">
    <location>
        <begin position="204"/>
        <end position="227"/>
    </location>
</feature>
<feature type="transmembrane region" description="Helical" evidence="8">
    <location>
        <begin position="239"/>
        <end position="256"/>
    </location>
</feature>
<organism evidence="10 11">
    <name type="scientific">Anas platyrhynchos</name>
    <name type="common">Mallard</name>
    <name type="synonym">Anas boschas</name>
    <dbReference type="NCBI Taxonomy" id="8839"/>
    <lineage>
        <taxon>Eukaryota</taxon>
        <taxon>Metazoa</taxon>
        <taxon>Chordata</taxon>
        <taxon>Craniata</taxon>
        <taxon>Vertebrata</taxon>
        <taxon>Euteleostomi</taxon>
        <taxon>Archelosauria</taxon>
        <taxon>Archosauria</taxon>
        <taxon>Dinosauria</taxon>
        <taxon>Saurischia</taxon>
        <taxon>Theropoda</taxon>
        <taxon>Coelurosauria</taxon>
        <taxon>Aves</taxon>
        <taxon>Neognathae</taxon>
        <taxon>Galloanserae</taxon>
        <taxon>Anseriformes</taxon>
        <taxon>Anatidae</taxon>
        <taxon>Anatinae</taxon>
        <taxon>Anas</taxon>
    </lineage>
</organism>
<evidence type="ECO:0000313" key="11">
    <source>
        <dbReference type="Proteomes" id="UP000694400"/>
    </source>
</evidence>
<dbReference type="Gene3D" id="1.20.1070.10">
    <property type="entry name" value="Rhodopsin 7-helix transmembrane proteins"/>
    <property type="match status" value="2"/>
</dbReference>
<keyword evidence="5 8" id="KW-0472">Membrane</keyword>
<accession>A0A8B9SY36</accession>
<feature type="transmembrane region" description="Helical" evidence="8">
    <location>
        <begin position="172"/>
        <end position="192"/>
    </location>
</feature>
<dbReference type="PANTHER" id="PTHR48002">
    <property type="entry name" value="OLFACTORY RECEPTOR"/>
    <property type="match status" value="1"/>
</dbReference>
<evidence type="ECO:0000256" key="3">
    <source>
        <dbReference type="ARBA" id="ARBA00022989"/>
    </source>
</evidence>